<keyword evidence="2" id="KW-1185">Reference proteome</keyword>
<dbReference type="InterPro" id="IPR027417">
    <property type="entry name" value="P-loop_NTPase"/>
</dbReference>
<evidence type="ECO:0000313" key="1">
    <source>
        <dbReference type="EMBL" id="KMS94446.1"/>
    </source>
</evidence>
<proteinExistence type="predicted"/>
<dbReference type="AlphaFoldDB" id="A0A0J8B0D4"/>
<organism evidence="1 2">
    <name type="scientific">Beta vulgaris subsp. vulgaris</name>
    <name type="common">Beet</name>
    <dbReference type="NCBI Taxonomy" id="3555"/>
    <lineage>
        <taxon>Eukaryota</taxon>
        <taxon>Viridiplantae</taxon>
        <taxon>Streptophyta</taxon>
        <taxon>Embryophyta</taxon>
        <taxon>Tracheophyta</taxon>
        <taxon>Spermatophyta</taxon>
        <taxon>Magnoliopsida</taxon>
        <taxon>eudicotyledons</taxon>
        <taxon>Gunneridae</taxon>
        <taxon>Pentapetalae</taxon>
        <taxon>Caryophyllales</taxon>
        <taxon>Chenopodiaceae</taxon>
        <taxon>Betoideae</taxon>
        <taxon>Beta</taxon>
    </lineage>
</organism>
<dbReference type="EMBL" id="KQ093337">
    <property type="protein sequence ID" value="KMS94446.1"/>
    <property type="molecule type" value="Genomic_DNA"/>
</dbReference>
<gene>
    <name evidence="1" type="ORF">BVRB_021340</name>
</gene>
<reference evidence="1 2" key="1">
    <citation type="journal article" date="2014" name="Nature">
        <title>The genome of the recently domesticated crop plant sugar beet (Beta vulgaris).</title>
        <authorList>
            <person name="Dohm J.C."/>
            <person name="Minoche A.E."/>
            <person name="Holtgrawe D."/>
            <person name="Capella-Gutierrez S."/>
            <person name="Zakrzewski F."/>
            <person name="Tafer H."/>
            <person name="Rupp O."/>
            <person name="Sorensen T.R."/>
            <person name="Stracke R."/>
            <person name="Reinhardt R."/>
            <person name="Goesmann A."/>
            <person name="Kraft T."/>
            <person name="Schulz B."/>
            <person name="Stadler P.F."/>
            <person name="Schmidt T."/>
            <person name="Gabaldon T."/>
            <person name="Lehrach H."/>
            <person name="Weisshaar B."/>
            <person name="Himmelbauer H."/>
        </authorList>
    </citation>
    <scope>NUCLEOTIDE SEQUENCE [LARGE SCALE GENOMIC DNA]</scope>
    <source>
        <tissue evidence="1">Taproot</tissue>
    </source>
</reference>
<feature type="non-terminal residue" evidence="1">
    <location>
        <position position="1"/>
    </location>
</feature>
<protein>
    <submittedName>
        <fullName evidence="1">Uncharacterized protein</fullName>
    </submittedName>
</protein>
<name>A0A0J8B0D4_BETVV</name>
<evidence type="ECO:0000313" key="2">
    <source>
        <dbReference type="Proteomes" id="UP000035740"/>
    </source>
</evidence>
<sequence>DFLSHLCPRFLLSVWTDGLQRLPDEDDEDDFISSFRNADFGTGNQKRTLGEDVFREHFEGWEQVTIPAKTPLPRAEYESELKSITEIDIWARPAFSGVTQFNRMQSRCLGPAYSTNENLLVCAPTGAGNLISHCRSCSWNVI</sequence>
<dbReference type="Proteomes" id="UP000035740">
    <property type="component" value="Unassembled WGS sequence"/>
</dbReference>
<dbReference type="Gramene" id="KMS94446">
    <property type="protein sequence ID" value="KMS94446"/>
    <property type="gene ID" value="BVRB_021340"/>
</dbReference>
<dbReference type="Gene3D" id="3.40.50.300">
    <property type="entry name" value="P-loop containing nucleotide triphosphate hydrolases"/>
    <property type="match status" value="1"/>
</dbReference>
<accession>A0A0J8B0D4</accession>
<dbReference type="OrthoDB" id="1731199at2759"/>